<evidence type="ECO:0000256" key="1">
    <source>
        <dbReference type="SAM" id="MobiDB-lite"/>
    </source>
</evidence>
<proteinExistence type="predicted"/>
<feature type="region of interest" description="Disordered" evidence="1">
    <location>
        <begin position="187"/>
        <end position="239"/>
    </location>
</feature>
<feature type="compositionally biased region" description="Pro residues" evidence="1">
    <location>
        <begin position="82"/>
        <end position="91"/>
    </location>
</feature>
<feature type="compositionally biased region" description="Polar residues" evidence="1">
    <location>
        <begin position="228"/>
        <end position="239"/>
    </location>
</feature>
<protein>
    <submittedName>
        <fullName evidence="2">CRC domain-containing protein</fullName>
    </submittedName>
</protein>
<feature type="compositionally biased region" description="Basic residues" evidence="1">
    <location>
        <begin position="192"/>
        <end position="208"/>
    </location>
</feature>
<dbReference type="AlphaFoldDB" id="A0A5K3ES31"/>
<sequence>QPNRPSASVRGHARKSTSTHPPAAAIPASRGEVLTFSPVAVPSGGQAPGVQCAPHPLPPQQQPPPPPPPQPSVTLASQPTEFAPPPPPPPAAAAASAVTPANAGHEVLLVGKRQNQNATMVVARKLNVQRPPPSTAPKPTHQRPLLPLPTPKVPIPPLHSSVPALPISRASYPSPATSLHALRAFSQNQARRVSRRRSSLAVTRKRKSPMVPQNPPPPSSLTPQPFSNDTPESTPTTAANADSAQLVAVSVAPSMPSQPSQGEISFPFSLDGYSNTSTSDSLKSLLNAFMANAPPGMELVTPTKEAPQPASFPMPSPGLLNFGAESQTTTDMPHHEDTSSSSFSTFINTLAAQQTTTPHPPDASMSDSLERKIYHDMLQTPGTSTLDPPTSDAPTLLLTSCADVKYEPVDSSQSVIHQQAQNHQLLSQQFRVNKEQNIHGFGVFTSHPPTDYPNPPTSSKQEDV</sequence>
<accession>A0A5K3ES31</accession>
<evidence type="ECO:0000313" key="2">
    <source>
        <dbReference type="WBParaSite" id="MCU_002288-RA"/>
    </source>
</evidence>
<feature type="region of interest" description="Disordered" evidence="1">
    <location>
        <begin position="443"/>
        <end position="464"/>
    </location>
</feature>
<feature type="region of interest" description="Disordered" evidence="1">
    <location>
        <begin position="1"/>
        <end position="100"/>
    </location>
</feature>
<name>A0A5K3ES31_MESCO</name>
<feature type="region of interest" description="Disordered" evidence="1">
    <location>
        <begin position="125"/>
        <end position="152"/>
    </location>
</feature>
<dbReference type="WBParaSite" id="MCU_002288-RA">
    <property type="protein sequence ID" value="MCU_002288-RA"/>
    <property type="gene ID" value="MCU_002288"/>
</dbReference>
<feature type="compositionally biased region" description="Pro residues" evidence="1">
    <location>
        <begin position="55"/>
        <end position="71"/>
    </location>
</feature>
<organism evidence="2">
    <name type="scientific">Mesocestoides corti</name>
    <name type="common">Flatworm</name>
    <dbReference type="NCBI Taxonomy" id="53468"/>
    <lineage>
        <taxon>Eukaryota</taxon>
        <taxon>Metazoa</taxon>
        <taxon>Spiralia</taxon>
        <taxon>Lophotrochozoa</taxon>
        <taxon>Platyhelminthes</taxon>
        <taxon>Cestoda</taxon>
        <taxon>Eucestoda</taxon>
        <taxon>Cyclophyllidea</taxon>
        <taxon>Mesocestoididae</taxon>
        <taxon>Mesocestoides</taxon>
    </lineage>
</organism>
<reference evidence="2" key="1">
    <citation type="submission" date="2019-11" db="UniProtKB">
        <authorList>
            <consortium name="WormBaseParasite"/>
        </authorList>
    </citation>
    <scope>IDENTIFICATION</scope>
</reference>